<dbReference type="PANTHER" id="PTHR44196:SF4">
    <property type="entry name" value="SHORT CHAIN DEHYDROGENASE"/>
    <property type="match status" value="1"/>
</dbReference>
<evidence type="ECO:0000313" key="4">
    <source>
        <dbReference type="Proteomes" id="UP001597413"/>
    </source>
</evidence>
<name>A0ABW5A6X1_9RHOB</name>
<comment type="similarity">
    <text evidence="1">Belongs to the short-chain dehydrogenases/reductases (SDR) family.</text>
</comment>
<dbReference type="EC" id="1.-.-.-" evidence="3"/>
<dbReference type="Pfam" id="PF00106">
    <property type="entry name" value="adh_short"/>
    <property type="match status" value="1"/>
</dbReference>
<protein>
    <submittedName>
        <fullName evidence="3">SDR family NAD(P)-dependent oxidoreductase</fullName>
        <ecNumber evidence="3">1.-.-.-</ecNumber>
    </submittedName>
</protein>
<accession>A0ABW5A6X1</accession>
<dbReference type="SUPFAM" id="SSF51735">
    <property type="entry name" value="NAD(P)-binding Rossmann-fold domains"/>
    <property type="match status" value="1"/>
</dbReference>
<comment type="caution">
    <text evidence="3">The sequence shown here is derived from an EMBL/GenBank/DDBJ whole genome shotgun (WGS) entry which is preliminary data.</text>
</comment>
<organism evidence="3 4">
    <name type="scientific">Rhodobacter lacus</name>
    <dbReference type="NCBI Taxonomy" id="1641972"/>
    <lineage>
        <taxon>Bacteria</taxon>
        <taxon>Pseudomonadati</taxon>
        <taxon>Pseudomonadota</taxon>
        <taxon>Alphaproteobacteria</taxon>
        <taxon>Rhodobacterales</taxon>
        <taxon>Rhodobacter group</taxon>
        <taxon>Rhodobacter</taxon>
    </lineage>
</organism>
<gene>
    <name evidence="3" type="ORF">ACFSM0_08195</name>
</gene>
<dbReference type="EMBL" id="JBHUIX010000009">
    <property type="protein sequence ID" value="MFD2174067.1"/>
    <property type="molecule type" value="Genomic_DNA"/>
</dbReference>
<dbReference type="Proteomes" id="UP001597413">
    <property type="component" value="Unassembled WGS sequence"/>
</dbReference>
<dbReference type="CDD" id="cd05233">
    <property type="entry name" value="SDR_c"/>
    <property type="match status" value="1"/>
</dbReference>
<dbReference type="PRINTS" id="PR00081">
    <property type="entry name" value="GDHRDH"/>
</dbReference>
<evidence type="ECO:0000256" key="2">
    <source>
        <dbReference type="ARBA" id="ARBA00023002"/>
    </source>
</evidence>
<reference evidence="4" key="1">
    <citation type="journal article" date="2019" name="Int. J. Syst. Evol. Microbiol.">
        <title>The Global Catalogue of Microorganisms (GCM) 10K type strain sequencing project: providing services to taxonomists for standard genome sequencing and annotation.</title>
        <authorList>
            <consortium name="The Broad Institute Genomics Platform"/>
            <consortium name="The Broad Institute Genome Sequencing Center for Infectious Disease"/>
            <person name="Wu L."/>
            <person name="Ma J."/>
        </authorList>
    </citation>
    <scope>NUCLEOTIDE SEQUENCE [LARGE SCALE GENOMIC DNA]</scope>
    <source>
        <strain evidence="4">CCUG 55131</strain>
    </source>
</reference>
<keyword evidence="4" id="KW-1185">Reference proteome</keyword>
<dbReference type="InterPro" id="IPR036291">
    <property type="entry name" value="NAD(P)-bd_dom_sf"/>
</dbReference>
<dbReference type="InterPro" id="IPR002347">
    <property type="entry name" value="SDR_fam"/>
</dbReference>
<evidence type="ECO:0000313" key="3">
    <source>
        <dbReference type="EMBL" id="MFD2174067.1"/>
    </source>
</evidence>
<sequence>MTDQPQKKLALVTGASRGLGFAIAEELGKAGWHVLAVARTVGGLEALDDRIQAGGGSATLAPLDICKPEEMETLANGILGRWGGLQLWVHTAIHAAPLTPAGHLDAEDVEKSVATNYTALTALIPLIEPALRAGEGTALFFEDDRTGLPFWGAYGATKAAQMSLVRSWQAETQKIGPKVCIAQPQPMETAVRARFFPAEDRDPLIDCHEEARRILAELGA</sequence>
<dbReference type="Gene3D" id="3.40.50.720">
    <property type="entry name" value="NAD(P)-binding Rossmann-like Domain"/>
    <property type="match status" value="1"/>
</dbReference>
<evidence type="ECO:0000256" key="1">
    <source>
        <dbReference type="ARBA" id="ARBA00006484"/>
    </source>
</evidence>
<dbReference type="GO" id="GO:0016491">
    <property type="term" value="F:oxidoreductase activity"/>
    <property type="evidence" value="ECO:0007669"/>
    <property type="project" value="UniProtKB-KW"/>
</dbReference>
<dbReference type="PANTHER" id="PTHR44196">
    <property type="entry name" value="DEHYDROGENASE/REDUCTASE SDR FAMILY MEMBER 7B"/>
    <property type="match status" value="1"/>
</dbReference>
<proteinExistence type="inferred from homology"/>
<keyword evidence="2 3" id="KW-0560">Oxidoreductase</keyword>
<dbReference type="RefSeq" id="WP_377389130.1">
    <property type="nucleotide sequence ID" value="NZ_JBHUIX010000009.1"/>
</dbReference>